<dbReference type="PANTHER" id="PTHR43564">
    <property type="entry name" value="KYNURENINE FORMAMIDASE-LIKE PROTEIN"/>
    <property type="match status" value="1"/>
</dbReference>
<dbReference type="Gene3D" id="3.50.30.50">
    <property type="entry name" value="Putative cyclase"/>
    <property type="match status" value="1"/>
</dbReference>
<name>A0A7T4DJE7_9MICO</name>
<dbReference type="SUPFAM" id="SSF102198">
    <property type="entry name" value="Putative cyclase"/>
    <property type="match status" value="1"/>
</dbReference>
<evidence type="ECO:0000313" key="2">
    <source>
        <dbReference type="Proteomes" id="UP000595374"/>
    </source>
</evidence>
<dbReference type="GO" id="GO:0019441">
    <property type="term" value="P:L-tryptophan catabolic process to kynurenine"/>
    <property type="evidence" value="ECO:0007669"/>
    <property type="project" value="InterPro"/>
</dbReference>
<dbReference type="InterPro" id="IPR037175">
    <property type="entry name" value="KFase_sf"/>
</dbReference>
<dbReference type="GO" id="GO:0004061">
    <property type="term" value="F:arylformamidase activity"/>
    <property type="evidence" value="ECO:0007669"/>
    <property type="project" value="InterPro"/>
</dbReference>
<dbReference type="InterPro" id="IPR007325">
    <property type="entry name" value="KFase/CYL"/>
</dbReference>
<dbReference type="Proteomes" id="UP000595374">
    <property type="component" value="Chromosome"/>
</dbReference>
<organism evidence="1 2">
    <name type="scientific">Brevibacterium casei</name>
    <dbReference type="NCBI Taxonomy" id="33889"/>
    <lineage>
        <taxon>Bacteria</taxon>
        <taxon>Bacillati</taxon>
        <taxon>Actinomycetota</taxon>
        <taxon>Actinomycetes</taxon>
        <taxon>Micrococcales</taxon>
        <taxon>Brevibacteriaceae</taxon>
        <taxon>Brevibacterium</taxon>
    </lineage>
</organism>
<evidence type="ECO:0000313" key="1">
    <source>
        <dbReference type="EMBL" id="QQB15365.1"/>
    </source>
</evidence>
<gene>
    <name evidence="1" type="ORF">I6H47_05320</name>
</gene>
<proteinExistence type="predicted"/>
<dbReference type="RefSeq" id="WP_198500384.1">
    <property type="nucleotide sequence ID" value="NZ_CP065989.1"/>
</dbReference>
<dbReference type="Pfam" id="PF04199">
    <property type="entry name" value="Cyclase"/>
    <property type="match status" value="1"/>
</dbReference>
<protein>
    <submittedName>
        <fullName evidence="1">Cyclase family protein</fullName>
    </submittedName>
</protein>
<dbReference type="PANTHER" id="PTHR43564:SF2">
    <property type="entry name" value="BLR6059 PROTEIN"/>
    <property type="match status" value="1"/>
</dbReference>
<accession>A0A7T4DJE7</accession>
<reference evidence="1 2" key="1">
    <citation type="submission" date="2020-12" db="EMBL/GenBank/DDBJ databases">
        <title>FDA dAtabase for Regulatory Grade micrObial Sequences (FDA-ARGOS): Supporting development and validation of Infectious Disease Dx tests.</title>
        <authorList>
            <person name="Sproer C."/>
            <person name="Gronow S."/>
            <person name="Severitt S."/>
            <person name="Schroder I."/>
            <person name="Tallon L."/>
            <person name="Sadzewicz L."/>
            <person name="Zhao X."/>
            <person name="Boylan J."/>
            <person name="Ott S."/>
            <person name="Bowen H."/>
            <person name="Vavikolanu K."/>
            <person name="Mehta A."/>
            <person name="Aluvathingal J."/>
            <person name="Nadendla S."/>
            <person name="Lowell S."/>
            <person name="Myers T."/>
            <person name="Yan Y."/>
            <person name="Sichtig H."/>
        </authorList>
    </citation>
    <scope>NUCLEOTIDE SEQUENCE [LARGE SCALE GENOMIC DNA]</scope>
    <source>
        <strain evidence="1 2">FDAARGOS_990</strain>
    </source>
</reference>
<sequence length="260" mass="28383">MPEIIDLSVALTAGIASDPPGYEPKITYIDHQQSADDVVAFFPGASTEDLPDGEGWAIEKIEASTHTGTHLDAPYHFATTMDDGQRAITIDEVPLEWCFQDGVKLDFRHFDDGYVVTPDDIDAELERIGYKIKPLDIVVINTSAGVRYGAEDYVSKGCGIGREATLHLLRQGVRVTGTDAWSWDAPFVFTAARFAEDGDPSVIWEGHKAGREIGYCHIEKLHNLESLPPFGFRISCFPVKIDAASAGWTRAVAIVEGGGE</sequence>
<dbReference type="AlphaFoldDB" id="A0A7T4DJE7"/>
<dbReference type="EMBL" id="CP065989">
    <property type="protein sequence ID" value="QQB15365.1"/>
    <property type="molecule type" value="Genomic_DNA"/>
</dbReference>